<dbReference type="OrthoDB" id="1532798at2759"/>
<evidence type="ECO:0000259" key="4">
    <source>
        <dbReference type="Pfam" id="PF02441"/>
    </source>
</evidence>
<dbReference type="Gene3D" id="3.40.50.1950">
    <property type="entry name" value="Flavin prenyltransferase-like"/>
    <property type="match status" value="1"/>
</dbReference>
<dbReference type="GO" id="GO:0004633">
    <property type="term" value="F:phosphopantothenoylcysteine decarboxylase activity"/>
    <property type="evidence" value="ECO:0007669"/>
    <property type="project" value="TreeGrafter"/>
</dbReference>
<comment type="caution">
    <text evidence="5">The sequence shown here is derived from an EMBL/GenBank/DDBJ whole genome shotgun (WGS) entry which is preliminary data.</text>
</comment>
<dbReference type="PANTHER" id="PTHR14359:SF6">
    <property type="entry name" value="PHOSPHOPANTOTHENOYLCYSTEINE DECARBOXYLASE"/>
    <property type="match status" value="1"/>
</dbReference>
<reference evidence="5" key="1">
    <citation type="submission" date="2022-11" db="EMBL/GenBank/DDBJ databases">
        <authorList>
            <person name="Petersen C."/>
        </authorList>
    </citation>
    <scope>NUCLEOTIDE SEQUENCE</scope>
    <source>
        <strain evidence="5">IBT 34128</strain>
    </source>
</reference>
<dbReference type="InterPro" id="IPR003382">
    <property type="entry name" value="Flavoprotein"/>
</dbReference>
<accession>A0A9W9JTN8</accession>
<feature type="region of interest" description="Disordered" evidence="3">
    <location>
        <begin position="1"/>
        <end position="23"/>
    </location>
</feature>
<dbReference type="GO" id="GO:0015937">
    <property type="term" value="P:coenzyme A biosynthetic process"/>
    <property type="evidence" value="ECO:0007669"/>
    <property type="project" value="UniProtKB-KW"/>
</dbReference>
<dbReference type="Pfam" id="PF02441">
    <property type="entry name" value="Flavoprotein"/>
    <property type="match status" value="1"/>
</dbReference>
<evidence type="ECO:0000256" key="1">
    <source>
        <dbReference type="ARBA" id="ARBA00022993"/>
    </source>
</evidence>
<dbReference type="GO" id="GO:0010181">
    <property type="term" value="F:FMN binding"/>
    <property type="evidence" value="ECO:0007669"/>
    <property type="project" value="TreeGrafter"/>
</dbReference>
<dbReference type="EMBL" id="JAPMSZ010000012">
    <property type="protein sequence ID" value="KAJ5081629.1"/>
    <property type="molecule type" value="Genomic_DNA"/>
</dbReference>
<gene>
    <name evidence="5" type="ORF">NUU61_009893</name>
</gene>
<reference evidence="5" key="2">
    <citation type="journal article" date="2023" name="IMA Fungus">
        <title>Comparative genomic study of the Penicillium genus elucidates a diverse pangenome and 15 lateral gene transfer events.</title>
        <authorList>
            <person name="Petersen C."/>
            <person name="Sorensen T."/>
            <person name="Nielsen M.R."/>
            <person name="Sondergaard T.E."/>
            <person name="Sorensen J.L."/>
            <person name="Fitzpatrick D.A."/>
            <person name="Frisvad J.C."/>
            <person name="Nielsen K.L."/>
        </authorList>
    </citation>
    <scope>NUCLEOTIDE SEQUENCE</scope>
    <source>
        <strain evidence="5">IBT 34128</strain>
    </source>
</reference>
<evidence type="ECO:0000256" key="2">
    <source>
        <dbReference type="ARBA" id="ARBA00038350"/>
    </source>
</evidence>
<sequence>MPQATQPNIAINDTPNQDPTEDWEASLSDNRIHLLLAATGSVATIKIPQIISALAPYTHKLSIRVIFTHHAQHFLGGQSAEQPTLSSLRSLPGVEAVYDDAAEWGPEPWRRGADILHINLRRWADLLVIAPLSANTLAKLANGVSDNLLTSVCRAWDTDGQVDGQRKRILVAPAMNTAMWRHPVTAKQIRVLGEEWGVRRDEGTGEETGWFEVLPPQASKMLACGDVGGGAMLEWTDIVKIIEDRLGLE</sequence>
<dbReference type="AlphaFoldDB" id="A0A9W9JTN8"/>
<protein>
    <recommendedName>
        <fullName evidence="4">Flavoprotein domain-containing protein</fullName>
    </recommendedName>
</protein>
<feature type="compositionally biased region" description="Polar residues" evidence="3">
    <location>
        <begin position="1"/>
        <end position="18"/>
    </location>
</feature>
<dbReference type="RefSeq" id="XP_056506916.1">
    <property type="nucleotide sequence ID" value="XM_056660418.1"/>
</dbReference>
<organism evidence="5 6">
    <name type="scientific">Penicillium alfredii</name>
    <dbReference type="NCBI Taxonomy" id="1506179"/>
    <lineage>
        <taxon>Eukaryota</taxon>
        <taxon>Fungi</taxon>
        <taxon>Dikarya</taxon>
        <taxon>Ascomycota</taxon>
        <taxon>Pezizomycotina</taxon>
        <taxon>Eurotiomycetes</taxon>
        <taxon>Eurotiomycetidae</taxon>
        <taxon>Eurotiales</taxon>
        <taxon>Aspergillaceae</taxon>
        <taxon>Penicillium</taxon>
    </lineage>
</organism>
<evidence type="ECO:0000313" key="6">
    <source>
        <dbReference type="Proteomes" id="UP001141434"/>
    </source>
</evidence>
<dbReference type="InterPro" id="IPR036551">
    <property type="entry name" value="Flavin_trans-like"/>
</dbReference>
<dbReference type="GeneID" id="81399587"/>
<feature type="domain" description="Flavoprotein" evidence="4">
    <location>
        <begin position="33"/>
        <end position="245"/>
    </location>
</feature>
<comment type="similarity">
    <text evidence="2">Belongs to the HFCD (homooligomeric flavin containing Cys decarboxylase) superfamily.</text>
</comment>
<dbReference type="GO" id="GO:0071513">
    <property type="term" value="C:phosphopantothenoylcysteine decarboxylase complex"/>
    <property type="evidence" value="ECO:0007669"/>
    <property type="project" value="TreeGrafter"/>
</dbReference>
<keyword evidence="1" id="KW-0173">Coenzyme A biosynthesis</keyword>
<name>A0A9W9JTN8_9EURO</name>
<dbReference type="Proteomes" id="UP001141434">
    <property type="component" value="Unassembled WGS sequence"/>
</dbReference>
<dbReference type="PANTHER" id="PTHR14359">
    <property type="entry name" value="HOMO-OLIGOMERIC FLAVIN CONTAINING CYS DECARBOXYLASE FAMILY"/>
    <property type="match status" value="1"/>
</dbReference>
<dbReference type="SUPFAM" id="SSF52507">
    <property type="entry name" value="Homo-oligomeric flavin-containing Cys decarboxylases, HFCD"/>
    <property type="match status" value="1"/>
</dbReference>
<evidence type="ECO:0000256" key="3">
    <source>
        <dbReference type="SAM" id="MobiDB-lite"/>
    </source>
</evidence>
<keyword evidence="6" id="KW-1185">Reference proteome</keyword>
<evidence type="ECO:0000313" key="5">
    <source>
        <dbReference type="EMBL" id="KAJ5081629.1"/>
    </source>
</evidence>
<proteinExistence type="inferred from homology"/>